<evidence type="ECO:0008006" key="3">
    <source>
        <dbReference type="Google" id="ProtNLM"/>
    </source>
</evidence>
<dbReference type="KEGG" id="kal:KALB_5324"/>
<dbReference type="eggNOG" id="COG0510">
    <property type="taxonomic scope" value="Bacteria"/>
</dbReference>
<proteinExistence type="predicted"/>
<dbReference type="PATRIC" id="fig|1449976.3.peg.5341"/>
<name>W5WDR2_9PSEU</name>
<accession>W5WDR2</accession>
<protein>
    <recommendedName>
        <fullName evidence="3">Aminoglycoside phosphotransferase domain-containing protein</fullName>
    </recommendedName>
</protein>
<dbReference type="EMBL" id="CP007155">
    <property type="protein sequence ID" value="AHH98686.1"/>
    <property type="molecule type" value="Genomic_DNA"/>
</dbReference>
<organism evidence="1 2">
    <name type="scientific">Kutzneria albida DSM 43870</name>
    <dbReference type="NCBI Taxonomy" id="1449976"/>
    <lineage>
        <taxon>Bacteria</taxon>
        <taxon>Bacillati</taxon>
        <taxon>Actinomycetota</taxon>
        <taxon>Actinomycetes</taxon>
        <taxon>Pseudonocardiales</taxon>
        <taxon>Pseudonocardiaceae</taxon>
        <taxon>Kutzneria</taxon>
    </lineage>
</organism>
<evidence type="ECO:0000313" key="2">
    <source>
        <dbReference type="Proteomes" id="UP000019225"/>
    </source>
</evidence>
<dbReference type="Proteomes" id="UP000019225">
    <property type="component" value="Chromosome"/>
</dbReference>
<reference evidence="1 2" key="1">
    <citation type="journal article" date="2014" name="BMC Genomics">
        <title>Complete genome sequence of producer of the glycopeptide antibiotic Aculeximycin Kutzneria albida DSM 43870T, a representative of minor genus of Pseudonocardiaceae.</title>
        <authorList>
            <person name="Rebets Y."/>
            <person name="Tokovenko B."/>
            <person name="Lushchyk I."/>
            <person name="Ruckert C."/>
            <person name="Zaburannyi N."/>
            <person name="Bechthold A."/>
            <person name="Kalinowski J."/>
            <person name="Luzhetskyy A."/>
        </authorList>
    </citation>
    <scope>NUCLEOTIDE SEQUENCE [LARGE SCALE GENOMIC DNA]</scope>
    <source>
        <strain evidence="1">DSM 43870</strain>
    </source>
</reference>
<dbReference type="RefSeq" id="WP_025358664.1">
    <property type="nucleotide sequence ID" value="NZ_CP007155.1"/>
</dbReference>
<dbReference type="AlphaFoldDB" id="W5WDR2"/>
<gene>
    <name evidence="1" type="ORF">KALB_5324</name>
</gene>
<keyword evidence="2" id="KW-1185">Reference proteome</keyword>
<dbReference type="STRING" id="1449976.KALB_5324"/>
<dbReference type="HOGENOM" id="CLU_056001_0_0_11"/>
<evidence type="ECO:0000313" key="1">
    <source>
        <dbReference type="EMBL" id="AHH98686.1"/>
    </source>
</evidence>
<sequence length="281" mass="31505">MSAHPASPARTQWIDLRTEPHHDVLDHVDTTLGLTTDRAAVIHGNYGVTEGMPTSSGTWVRIQRRPRHRLSEQSWIGAEAASTLTGVSRPDWYRSVVWTDTDRDVVWRADELELVSSPVIGDTTTATRLPDSWWTGLHTNLDALARNSTTRVGMRQEHLTRRVNEVFPGVDTSIEQWRTAHADLHWANLTRDGHLLDWEDWGAAPRGLDAAYLWGASLPVPDLADRVLREFTHDLATREGRLARLLLCANIIRIATKQDATTPLLQPAKHAAHELLTELTG</sequence>